<reference evidence="7 8" key="1">
    <citation type="submission" date="2020-08" db="EMBL/GenBank/DDBJ databases">
        <authorList>
            <person name="Hejnol A."/>
        </authorList>
    </citation>
    <scope>NUCLEOTIDE SEQUENCE [LARGE SCALE GENOMIC DNA]</scope>
</reference>
<proteinExistence type="predicted"/>
<dbReference type="GO" id="GO:0015179">
    <property type="term" value="F:L-amino acid transmembrane transporter activity"/>
    <property type="evidence" value="ECO:0007669"/>
    <property type="project" value="TreeGrafter"/>
</dbReference>
<dbReference type="AlphaFoldDB" id="A0A7I8VCL9"/>
<evidence type="ECO:0000256" key="2">
    <source>
        <dbReference type="ARBA" id="ARBA00022692"/>
    </source>
</evidence>
<gene>
    <name evidence="7" type="ORF">DGYR_LOCUS2389</name>
</gene>
<protein>
    <submittedName>
        <fullName evidence="7">DgyrCDS2560</fullName>
    </submittedName>
</protein>
<sequence length="499" mass="55665">MEDQSETQDKAIIDEVGERELSWYHYIGDLANITKAFIGTNYLAVAFGFSQAGLIPGICGLILIAVLTDHGCQLMVRCKHRIIRFICALYPNVLEEDCTKVRIKLERTVGYGDLAHHVLGEMGYHVVQASVFITQYLTCVQYFIFLGNSIHKMFPVDHHSNSTINHTLPTAEPISTAPNLKLLILIPLPIILLLILIQRIRLLSPFSAIASSLLVIGALGVFVYVCKGFHITSNFDYAKLYTLPIFFGQLTNSYEGIGCVLPIESSMDGNRYLFPTFLRVAIAFVWVILVSFGILGYLRYGNTVNQLIILSLENISVVTSILINVTLMTSVIFTFPLQAFPVWQIAECYIFSGHCRPKKSILCGHVKTALSVSRSESESLLNDVSHQSSYGTTQTLEDLVEEEKIPLWKKNVLRTILLFTQVGLAILLKDAFAYVSAFTGAIGSSLLSYILPCTIHLKARWVELKKIIIFKDFLILIFATVASTLTIVLLIYEIVKGPL</sequence>
<feature type="transmembrane region" description="Helical" evidence="5">
    <location>
        <begin position="315"/>
        <end position="335"/>
    </location>
</feature>
<evidence type="ECO:0000256" key="4">
    <source>
        <dbReference type="ARBA" id="ARBA00023136"/>
    </source>
</evidence>
<feature type="transmembrane region" description="Helical" evidence="5">
    <location>
        <begin position="434"/>
        <end position="452"/>
    </location>
</feature>
<dbReference type="Pfam" id="PF01490">
    <property type="entry name" value="Aa_trans"/>
    <property type="match status" value="1"/>
</dbReference>
<dbReference type="InterPro" id="IPR013057">
    <property type="entry name" value="AA_transpt_TM"/>
</dbReference>
<accession>A0A7I8VCL9</accession>
<evidence type="ECO:0000313" key="8">
    <source>
        <dbReference type="Proteomes" id="UP000549394"/>
    </source>
</evidence>
<organism evidence="7 8">
    <name type="scientific">Dimorphilus gyrociliatus</name>
    <dbReference type="NCBI Taxonomy" id="2664684"/>
    <lineage>
        <taxon>Eukaryota</taxon>
        <taxon>Metazoa</taxon>
        <taxon>Spiralia</taxon>
        <taxon>Lophotrochozoa</taxon>
        <taxon>Annelida</taxon>
        <taxon>Polychaeta</taxon>
        <taxon>Polychaeta incertae sedis</taxon>
        <taxon>Dinophilidae</taxon>
        <taxon>Dimorphilus</taxon>
    </lineage>
</organism>
<keyword evidence="3 5" id="KW-1133">Transmembrane helix</keyword>
<evidence type="ECO:0000313" key="7">
    <source>
        <dbReference type="EMBL" id="CAD5113387.1"/>
    </source>
</evidence>
<comment type="subcellular location">
    <subcellularLocation>
        <location evidence="1">Membrane</location>
        <topology evidence="1">Multi-pass membrane protein</topology>
    </subcellularLocation>
</comment>
<evidence type="ECO:0000256" key="5">
    <source>
        <dbReference type="SAM" id="Phobius"/>
    </source>
</evidence>
<feature type="transmembrane region" description="Helical" evidence="5">
    <location>
        <begin position="182"/>
        <end position="200"/>
    </location>
</feature>
<dbReference type="PANTHER" id="PTHR22950:SF700">
    <property type="entry name" value="AMINO ACID TRANSPORTER TRANSMEMBRANE DOMAIN-CONTAINING PROTEIN"/>
    <property type="match status" value="1"/>
</dbReference>
<dbReference type="Proteomes" id="UP000549394">
    <property type="component" value="Unassembled WGS sequence"/>
</dbReference>
<keyword evidence="8" id="KW-1185">Reference proteome</keyword>
<feature type="transmembrane region" description="Helical" evidence="5">
    <location>
        <begin position="206"/>
        <end position="226"/>
    </location>
</feature>
<keyword evidence="2 5" id="KW-0812">Transmembrane</keyword>
<dbReference type="OrthoDB" id="1684102at2759"/>
<dbReference type="GO" id="GO:0005774">
    <property type="term" value="C:vacuolar membrane"/>
    <property type="evidence" value="ECO:0007669"/>
    <property type="project" value="TreeGrafter"/>
</dbReference>
<comment type="caution">
    <text evidence="7">The sequence shown here is derived from an EMBL/GenBank/DDBJ whole genome shotgun (WGS) entry which is preliminary data.</text>
</comment>
<feature type="transmembrane region" description="Helical" evidence="5">
    <location>
        <begin position="276"/>
        <end position="295"/>
    </location>
</feature>
<name>A0A7I8VCL9_9ANNE</name>
<keyword evidence="4 5" id="KW-0472">Membrane</keyword>
<dbReference type="EMBL" id="CAJFCJ010000003">
    <property type="protein sequence ID" value="CAD5113387.1"/>
    <property type="molecule type" value="Genomic_DNA"/>
</dbReference>
<feature type="domain" description="Amino acid transporter transmembrane" evidence="6">
    <location>
        <begin position="31"/>
        <end position="490"/>
    </location>
</feature>
<evidence type="ECO:0000256" key="1">
    <source>
        <dbReference type="ARBA" id="ARBA00004141"/>
    </source>
</evidence>
<evidence type="ECO:0000259" key="6">
    <source>
        <dbReference type="Pfam" id="PF01490"/>
    </source>
</evidence>
<feature type="transmembrane region" description="Helical" evidence="5">
    <location>
        <begin position="42"/>
        <end position="67"/>
    </location>
</feature>
<dbReference type="PANTHER" id="PTHR22950">
    <property type="entry name" value="AMINO ACID TRANSPORTER"/>
    <property type="match status" value="1"/>
</dbReference>
<evidence type="ECO:0000256" key="3">
    <source>
        <dbReference type="ARBA" id="ARBA00022989"/>
    </source>
</evidence>
<feature type="transmembrane region" description="Helical" evidence="5">
    <location>
        <begin position="473"/>
        <end position="495"/>
    </location>
</feature>